<dbReference type="Proteomes" id="UP000184536">
    <property type="component" value="Unassembled WGS sequence"/>
</dbReference>
<feature type="domain" description="DUF2344" evidence="1">
    <location>
        <begin position="3"/>
        <end position="195"/>
    </location>
</feature>
<organism evidence="2 3">
    <name type="scientific">Geosporobacter subterraneus DSM 17957</name>
    <dbReference type="NCBI Taxonomy" id="1121919"/>
    <lineage>
        <taxon>Bacteria</taxon>
        <taxon>Bacillati</taxon>
        <taxon>Bacillota</taxon>
        <taxon>Clostridia</taxon>
        <taxon>Peptostreptococcales</taxon>
        <taxon>Thermotaleaceae</taxon>
        <taxon>Geosporobacter</taxon>
    </lineage>
</organism>
<name>A0A1M6N1F3_9FIRM</name>
<sequence>MYRIRARYTKTDMMKFISHLDLVRLMQRAFRRAEIPLVFSKGFNPHPKLTFATALSVGVSSEGEYLDVEIKDFIDLDHFKARVNQELPDGMRILQCKYLEQKSESIMAIIEYSSYLVHVKLEKEVPEKLITEHINHFLSQKEILAHKKPGKRNNEKEKEINIRTYINQLELFSHENNEVMLKMILATGSRGNLKPEVVIQALARQAQIPLDLEKSRIHRLELYTTENGKMMTPIS</sequence>
<dbReference type="EMBL" id="FQZV01000051">
    <property type="protein sequence ID" value="SHJ89537.1"/>
    <property type="molecule type" value="Genomic_DNA"/>
</dbReference>
<dbReference type="InterPro" id="IPR018768">
    <property type="entry name" value="DUF2344"/>
</dbReference>
<evidence type="ECO:0000313" key="2">
    <source>
        <dbReference type="EMBL" id="SHJ89537.1"/>
    </source>
</evidence>
<dbReference type="Pfam" id="PF10105">
    <property type="entry name" value="DUF2344"/>
    <property type="match status" value="1"/>
</dbReference>
<keyword evidence="3" id="KW-1185">Reference proteome</keyword>
<proteinExistence type="predicted"/>
<evidence type="ECO:0000313" key="3">
    <source>
        <dbReference type="Proteomes" id="UP000184536"/>
    </source>
</evidence>
<dbReference type="NCBIfam" id="TIGR03936">
    <property type="entry name" value="sam_1_link_chp"/>
    <property type="match status" value="1"/>
</dbReference>
<dbReference type="STRING" id="1121919.SAMN02745975_03163"/>
<gene>
    <name evidence="2" type="ORF">SAMN02745975_03163</name>
</gene>
<dbReference type="AlphaFoldDB" id="A0A1M6N1F3"/>
<accession>A0A1M6N1F3</accession>
<dbReference type="OrthoDB" id="9780488at2"/>
<dbReference type="RefSeq" id="WP_110942179.1">
    <property type="nucleotide sequence ID" value="NZ_FQZV01000051.1"/>
</dbReference>
<protein>
    <submittedName>
        <fullName evidence="2">Radical SAM-linked protein</fullName>
    </submittedName>
</protein>
<reference evidence="3" key="1">
    <citation type="submission" date="2016-11" db="EMBL/GenBank/DDBJ databases">
        <authorList>
            <person name="Varghese N."/>
            <person name="Submissions S."/>
        </authorList>
    </citation>
    <scope>NUCLEOTIDE SEQUENCE [LARGE SCALE GENOMIC DNA]</scope>
    <source>
        <strain evidence="3">DSM 17957</strain>
    </source>
</reference>
<evidence type="ECO:0000259" key="1">
    <source>
        <dbReference type="Pfam" id="PF10105"/>
    </source>
</evidence>